<sequence>MNDTFEDRLLAELKAEIVAREARTRAPGSRRIIRPRFLAGAGAGIAVAAATAVAVPLVAGQQTPAYALTRHPDGSISLQINEFRDPDQVELDLAKMGVRADVTYLPLGKRCADGRAPFVAGDHTSTSKEDLASKDPAVQARIRKEAQKLASARAIRSEHGITIRPRFIGPGQIVLIEINENPVPPDTAHPGVAWQFSGRLTDGPVKPCRVVDDPGAFDMGTAGPPPGS</sequence>
<evidence type="ECO:0000313" key="3">
    <source>
        <dbReference type="Proteomes" id="UP000651728"/>
    </source>
</evidence>
<feature type="transmembrane region" description="Helical" evidence="1">
    <location>
        <begin position="37"/>
        <end position="59"/>
    </location>
</feature>
<dbReference type="EMBL" id="BOOB01000007">
    <property type="protein sequence ID" value="GIH30897.1"/>
    <property type="molecule type" value="Genomic_DNA"/>
</dbReference>
<keyword evidence="1" id="KW-0472">Membrane</keyword>
<reference evidence="2 3" key="1">
    <citation type="submission" date="2021-01" db="EMBL/GenBank/DDBJ databases">
        <title>Whole genome shotgun sequence of Microbispora amethystogenes NBRC 101907.</title>
        <authorList>
            <person name="Komaki H."/>
            <person name="Tamura T."/>
        </authorList>
    </citation>
    <scope>NUCLEOTIDE SEQUENCE [LARGE SCALE GENOMIC DNA]</scope>
    <source>
        <strain evidence="2 3">NBRC 101907</strain>
    </source>
</reference>
<keyword evidence="1" id="KW-0812">Transmembrane</keyword>
<gene>
    <name evidence="2" type="ORF">Mam01_10610</name>
</gene>
<evidence type="ECO:0000256" key="1">
    <source>
        <dbReference type="SAM" id="Phobius"/>
    </source>
</evidence>
<name>A0ABQ4F7V1_9ACTN</name>
<comment type="caution">
    <text evidence="2">The sequence shown here is derived from an EMBL/GenBank/DDBJ whole genome shotgun (WGS) entry which is preliminary data.</text>
</comment>
<proteinExistence type="predicted"/>
<dbReference type="Proteomes" id="UP000651728">
    <property type="component" value="Unassembled WGS sequence"/>
</dbReference>
<protein>
    <submittedName>
        <fullName evidence="2">Uncharacterized protein</fullName>
    </submittedName>
</protein>
<dbReference type="RefSeq" id="WP_204284307.1">
    <property type="nucleotide sequence ID" value="NZ_BAABEJ010000003.1"/>
</dbReference>
<keyword evidence="3" id="KW-1185">Reference proteome</keyword>
<organism evidence="2 3">
    <name type="scientific">Microbispora amethystogenes</name>
    <dbReference type="NCBI Taxonomy" id="1427754"/>
    <lineage>
        <taxon>Bacteria</taxon>
        <taxon>Bacillati</taxon>
        <taxon>Actinomycetota</taxon>
        <taxon>Actinomycetes</taxon>
        <taxon>Streptosporangiales</taxon>
        <taxon>Streptosporangiaceae</taxon>
        <taxon>Microbispora</taxon>
    </lineage>
</organism>
<accession>A0ABQ4F7V1</accession>
<keyword evidence="1" id="KW-1133">Transmembrane helix</keyword>
<evidence type="ECO:0000313" key="2">
    <source>
        <dbReference type="EMBL" id="GIH30897.1"/>
    </source>
</evidence>